<reference evidence="1" key="1">
    <citation type="journal article" date="2023" name="Antibiotics">
        <title>Genomic Characterization of Antibiotic-Resistant Campylobacterales Isolated from Chilean Poultry Meat.</title>
        <authorList>
            <person name="Concha-Toloza M."/>
            <person name="Lopez-Cantillo M."/>
            <person name="Molina-Mora J.A."/>
            <person name="Collado L."/>
        </authorList>
    </citation>
    <scope>NUCLEOTIDE SEQUENCE</scope>
    <source>
        <strain evidence="1">FR1p153A2</strain>
    </source>
</reference>
<name>A0AAW6VHM5_9BACT</name>
<evidence type="ECO:0000313" key="1">
    <source>
        <dbReference type="EMBL" id="MDK2042170.1"/>
    </source>
</evidence>
<proteinExistence type="predicted"/>
<organism evidence="1 2">
    <name type="scientific">Aliarcobacter butzleri</name>
    <dbReference type="NCBI Taxonomy" id="28197"/>
    <lineage>
        <taxon>Bacteria</taxon>
        <taxon>Pseudomonadati</taxon>
        <taxon>Campylobacterota</taxon>
        <taxon>Epsilonproteobacteria</taxon>
        <taxon>Campylobacterales</taxon>
        <taxon>Arcobacteraceae</taxon>
        <taxon>Aliarcobacter</taxon>
    </lineage>
</organism>
<reference evidence="1" key="2">
    <citation type="submission" date="2023-02" db="EMBL/GenBank/DDBJ databases">
        <authorList>
            <person name="Concha-Toloza M."/>
            <person name="Lopez-Cantillo M."/>
            <person name="Molina-Mora J."/>
            <person name="Collado L."/>
        </authorList>
    </citation>
    <scope>NUCLEOTIDE SEQUENCE</scope>
    <source>
        <strain evidence="1">FR1p153A2</strain>
    </source>
</reference>
<gene>
    <name evidence="1" type="ORF">PT517_10335</name>
</gene>
<sequence>MKKILIISFFSFFTLLNAENLLIKRDFGIACSLLKNYDLKNVVWIDSSTNSSFGAKELGIRTSEKEIIPIRFGESNLSLNQGGVLYAQQQTNLYLVSLKSLQFWEKIWRSDKFSDKEKQLLVDLYVSGFMYEDNPKKLFENIRESLKATKKQQSYTNFRTIVSGIYFLERILTNKTNTNIKSNDFKTFIENIILGNHNEAIKLLLDKDRIFVKSYNELNLKCEEVNY</sequence>
<dbReference type="RefSeq" id="WP_284093552.1">
    <property type="nucleotide sequence ID" value="NZ_JAQTJC010000012.1"/>
</dbReference>
<protein>
    <submittedName>
        <fullName evidence="1">Uncharacterized protein</fullName>
    </submittedName>
</protein>
<evidence type="ECO:0000313" key="2">
    <source>
        <dbReference type="Proteomes" id="UP001237501"/>
    </source>
</evidence>
<accession>A0AAW6VHM5</accession>
<dbReference type="Proteomes" id="UP001237501">
    <property type="component" value="Unassembled WGS sequence"/>
</dbReference>
<comment type="caution">
    <text evidence="1">The sequence shown here is derived from an EMBL/GenBank/DDBJ whole genome shotgun (WGS) entry which is preliminary data.</text>
</comment>
<dbReference type="EMBL" id="JAQTJK010000015">
    <property type="protein sequence ID" value="MDK2042170.1"/>
    <property type="molecule type" value="Genomic_DNA"/>
</dbReference>
<dbReference type="AlphaFoldDB" id="A0AAW6VHM5"/>